<protein>
    <submittedName>
        <fullName evidence="1">Uncharacterized protein</fullName>
    </submittedName>
</protein>
<accession>A0ACB7ZG11</accession>
<reference evidence="1 2" key="1">
    <citation type="journal article" date="2021" name="Hortic Res">
        <title>High-quality reference genome and annotation aids understanding of berry development for evergreen blueberry (Vaccinium darrowii).</title>
        <authorList>
            <person name="Yu J."/>
            <person name="Hulse-Kemp A.M."/>
            <person name="Babiker E."/>
            <person name="Staton M."/>
        </authorList>
    </citation>
    <scope>NUCLEOTIDE SEQUENCE [LARGE SCALE GENOMIC DNA]</scope>
    <source>
        <strain evidence="2">cv. NJ 8807/NJ 8810</strain>
        <tissue evidence="1">Young leaf</tissue>
    </source>
</reference>
<dbReference type="EMBL" id="CM037159">
    <property type="protein sequence ID" value="KAH7864962.1"/>
    <property type="molecule type" value="Genomic_DNA"/>
</dbReference>
<keyword evidence="2" id="KW-1185">Reference proteome</keyword>
<proteinExistence type="predicted"/>
<dbReference type="Proteomes" id="UP000828048">
    <property type="component" value="Chromosome 9"/>
</dbReference>
<evidence type="ECO:0000313" key="2">
    <source>
        <dbReference type="Proteomes" id="UP000828048"/>
    </source>
</evidence>
<organism evidence="1 2">
    <name type="scientific">Vaccinium darrowii</name>
    <dbReference type="NCBI Taxonomy" id="229202"/>
    <lineage>
        <taxon>Eukaryota</taxon>
        <taxon>Viridiplantae</taxon>
        <taxon>Streptophyta</taxon>
        <taxon>Embryophyta</taxon>
        <taxon>Tracheophyta</taxon>
        <taxon>Spermatophyta</taxon>
        <taxon>Magnoliopsida</taxon>
        <taxon>eudicotyledons</taxon>
        <taxon>Gunneridae</taxon>
        <taxon>Pentapetalae</taxon>
        <taxon>asterids</taxon>
        <taxon>Ericales</taxon>
        <taxon>Ericaceae</taxon>
        <taxon>Vaccinioideae</taxon>
        <taxon>Vaccinieae</taxon>
        <taxon>Vaccinium</taxon>
    </lineage>
</organism>
<sequence length="409" mass="45452">MVCQAASQTRFRALKHESGIAGRPTIIVRVIACFQPLQDCQAEYFRALLKPVTKELNITIYEYNYIYILVTFFGWMVKPEEDLWRFEQHSAHPSLNLNCASTPLLQGQQSVSPFSVKYPTFSPGVAFPGFRVPTSHGPAQTNGAHRLIQFLPPHLDVKEGPSAIYNGHGVKATQNAISGSRQKRFVVFDQSGDQTRLFFGPLCSPAQNPIVATRKSLGACDLRVEGKAVDNENFFPAKASIQEKFEENEIAGERSEMHEDTDEINALLYSDDDDDGYDSDEEDEVTSTDRSPCAIKACYKKREHEEEITAELANPERPMKRQRLIDGGYTRSFAKLEAEPNCSEGTNPGAGSDSISGNKQSRKDKIQKTLKILESLIPGVHSKDPLLVIDEAISYLKYLKVKAKASGAS</sequence>
<gene>
    <name evidence="1" type="ORF">Vadar_000416</name>
</gene>
<evidence type="ECO:0000313" key="1">
    <source>
        <dbReference type="EMBL" id="KAH7864962.1"/>
    </source>
</evidence>
<comment type="caution">
    <text evidence="1">The sequence shown here is derived from an EMBL/GenBank/DDBJ whole genome shotgun (WGS) entry which is preliminary data.</text>
</comment>
<name>A0ACB7ZG11_9ERIC</name>